<keyword evidence="2" id="KW-1185">Reference proteome</keyword>
<reference evidence="1 2" key="1">
    <citation type="submission" date="2014-01" db="EMBL/GenBank/DDBJ databases">
        <title>Interspecies Systems Biology Uncovers Metabolites Affecting C. elegans Gene Expression and Life History Traits.</title>
        <authorList>
            <person name="Watson E."/>
            <person name="Macneil L.T."/>
            <person name="Ritter A.D."/>
            <person name="Yilmaz L.S."/>
            <person name="Rosebrock A.P."/>
            <person name="Caudy A.A."/>
            <person name="Walhout A.J."/>
        </authorList>
    </citation>
    <scope>NUCLEOTIDE SEQUENCE [LARGE SCALE GENOMIC DNA]</scope>
    <source>
        <strain evidence="1 2">DA1877</strain>
    </source>
</reference>
<accession>A0A014NJ30</accession>
<organism evidence="1 2">
    <name type="scientific">Comamonas aquatica DA1877</name>
    <dbReference type="NCBI Taxonomy" id="1457173"/>
    <lineage>
        <taxon>Bacteria</taxon>
        <taxon>Pseudomonadati</taxon>
        <taxon>Pseudomonadota</taxon>
        <taxon>Betaproteobacteria</taxon>
        <taxon>Burkholderiales</taxon>
        <taxon>Comamonadaceae</taxon>
        <taxon>Comamonas</taxon>
    </lineage>
</organism>
<proteinExistence type="predicted"/>
<dbReference type="AlphaFoldDB" id="A0A014NJ30"/>
<comment type="caution">
    <text evidence="1">The sequence shown here is derived from an EMBL/GenBank/DDBJ whole genome shotgun (WGS) entry which is preliminary data.</text>
</comment>
<name>A0A014NJ30_9BURK</name>
<evidence type="ECO:0000313" key="2">
    <source>
        <dbReference type="Proteomes" id="UP000020766"/>
    </source>
</evidence>
<sequence>MNLLRLIFQGVYAFTDAFEQAVAHFSHDAFGTALRGLVSAVAEVDGSSGDQLVGLVGEVTVSSTHACSQSTNAVERAGIGPGCCGAQQFFDFVAG</sequence>
<dbReference type="Proteomes" id="UP000020766">
    <property type="component" value="Unassembled WGS sequence"/>
</dbReference>
<gene>
    <name evidence="1" type="ORF">AX13_04840</name>
</gene>
<dbReference type="EMBL" id="JBOK01000016">
    <property type="protein sequence ID" value="EXU79438.1"/>
    <property type="molecule type" value="Genomic_DNA"/>
</dbReference>
<protein>
    <submittedName>
        <fullName evidence="1">Uncharacterized protein</fullName>
    </submittedName>
</protein>
<evidence type="ECO:0000313" key="1">
    <source>
        <dbReference type="EMBL" id="EXU79438.1"/>
    </source>
</evidence>